<dbReference type="SMART" id="SM00955">
    <property type="entry name" value="RNB"/>
    <property type="match status" value="1"/>
</dbReference>
<feature type="compositionally biased region" description="Low complexity" evidence="1">
    <location>
        <begin position="56"/>
        <end position="66"/>
    </location>
</feature>
<dbReference type="PANTHER" id="PTHR23355">
    <property type="entry name" value="RIBONUCLEASE"/>
    <property type="match status" value="1"/>
</dbReference>
<organism evidence="3 4">
    <name type="scientific">Chlamydomonas eustigma</name>
    <dbReference type="NCBI Taxonomy" id="1157962"/>
    <lineage>
        <taxon>Eukaryota</taxon>
        <taxon>Viridiplantae</taxon>
        <taxon>Chlorophyta</taxon>
        <taxon>core chlorophytes</taxon>
        <taxon>Chlorophyceae</taxon>
        <taxon>CS clade</taxon>
        <taxon>Chlamydomonadales</taxon>
        <taxon>Chlamydomonadaceae</taxon>
        <taxon>Chlamydomonas</taxon>
    </lineage>
</organism>
<dbReference type="GO" id="GO:0000175">
    <property type="term" value="F:3'-5'-RNA exonuclease activity"/>
    <property type="evidence" value="ECO:0007669"/>
    <property type="project" value="TreeGrafter"/>
</dbReference>
<dbReference type="OrthoDB" id="2285229at2759"/>
<dbReference type="AlphaFoldDB" id="A0A250X2H9"/>
<evidence type="ECO:0000259" key="2">
    <source>
        <dbReference type="SMART" id="SM00955"/>
    </source>
</evidence>
<dbReference type="Pfam" id="PF25255">
    <property type="entry name" value="WHD_RNase_II"/>
    <property type="match status" value="1"/>
</dbReference>
<comment type="caution">
    <text evidence="3">The sequence shown here is derived from an EMBL/GenBank/DDBJ whole genome shotgun (WGS) entry which is preliminary data.</text>
</comment>
<evidence type="ECO:0000313" key="4">
    <source>
        <dbReference type="Proteomes" id="UP000232323"/>
    </source>
</evidence>
<proteinExistence type="predicted"/>
<protein>
    <recommendedName>
        <fullName evidence="2">RNB domain-containing protein</fullName>
    </recommendedName>
</protein>
<sequence length="821" mass="90318">MPTATGKGYCNSLLGFTPVIRTNTQIGSNAKSIGILSNSVTCVHAVPSLTCGAQNSSRSQPPSWSRRSSHDRFRNVVREATTSAANNVSSISDSTLKVGSLVEYKKDGTRYPLVLLVEPNGKSNWWGVDKNGRKQSLQPKQVTLTLPQYPQGVYKESDVTEFEEAADKADDDMLEVAWELVLESGDPISLLDMTSLLLDKQDAKSLYIMHRLLARDRLYFKQAGKAQGLLQGYQAKTASQVAETKLFIQQEEGARRDREAFASAVAASLACTSRAVQPGLEQWQNGPHAARIKALMEIAYSKEGTNSISAQTLNLAAETLQLTSSNPQANSSTGSALSMRPAATNLLTDLKLIRYHEPLEIQRFGLDLTDFPQSIVEEAQVLIKNPPLGPRTRQRLDLTHLAVYTIDDASTEEVDDGLSVERLESGERRIWIHVADPSRWLNAGSPIDLEARRRTRTLYLPWGYIPMMPKCLAKGPFSLNQGEVCCAMSISVLLSSDGSIQEFNVASTSICVTNKMTYEEVDRLLSHLDASSSGTADDLTVLVAAAASRRKYRQSHGCLEIPLPEMDIKVPYSDLDSLRPGVRVSGEQPSESPGRQLVAEMMVLAGEAIGMLGVKEGLPLPYRGQDVKVLPSREDLEAVPEGHCRAYMLRTYMTRSTVSSTPQKHSSLGLSAYVQFTSPIRRYGDLLAHYQVRAHLEGQPLPLSAADIDSIMGMSQESGRFLNALERDQENYWLSEFFRQRPDEAWSATMLGWFREESKLAAVLLDDLGWETIARVDTDIPAVPGDKLQLVLAEAKIGEIGISPHPPPRFSITAHLPSSDS</sequence>
<dbReference type="Pfam" id="PF00773">
    <property type="entry name" value="RNB"/>
    <property type="match status" value="1"/>
</dbReference>
<name>A0A250X2H9_9CHLO</name>
<evidence type="ECO:0000256" key="1">
    <source>
        <dbReference type="SAM" id="MobiDB-lite"/>
    </source>
</evidence>
<dbReference type="SUPFAM" id="SSF50249">
    <property type="entry name" value="Nucleic acid-binding proteins"/>
    <property type="match status" value="1"/>
</dbReference>
<dbReference type="STRING" id="1157962.A0A250X2H9"/>
<dbReference type="Proteomes" id="UP000232323">
    <property type="component" value="Unassembled WGS sequence"/>
</dbReference>
<feature type="region of interest" description="Disordered" evidence="1">
    <location>
        <begin position="52"/>
        <end position="71"/>
    </location>
</feature>
<accession>A0A250X2H9</accession>
<feature type="domain" description="RNB" evidence="2">
    <location>
        <begin position="395"/>
        <end position="698"/>
    </location>
</feature>
<dbReference type="GO" id="GO:0000932">
    <property type="term" value="C:P-body"/>
    <property type="evidence" value="ECO:0007669"/>
    <property type="project" value="TreeGrafter"/>
</dbReference>
<dbReference type="InterPro" id="IPR057324">
    <property type="entry name" value="WH_RNase_II"/>
</dbReference>
<dbReference type="PANTHER" id="PTHR23355:SF42">
    <property type="entry name" value="RIBONUCLEASE II, CHLOROPLASTIC_MITOCHONDRIAL"/>
    <property type="match status" value="1"/>
</dbReference>
<dbReference type="GO" id="GO:0003723">
    <property type="term" value="F:RNA binding"/>
    <property type="evidence" value="ECO:0007669"/>
    <property type="project" value="InterPro"/>
</dbReference>
<gene>
    <name evidence="3" type="ORF">CEUSTIGMA_g4397.t1</name>
</gene>
<evidence type="ECO:0000313" key="3">
    <source>
        <dbReference type="EMBL" id="GAX76950.1"/>
    </source>
</evidence>
<dbReference type="InterPro" id="IPR056403">
    <property type="entry name" value="RNase_II_barrel"/>
</dbReference>
<dbReference type="InterPro" id="IPR050180">
    <property type="entry name" value="RNR_Ribonuclease"/>
</dbReference>
<dbReference type="InterPro" id="IPR001900">
    <property type="entry name" value="RNase_II/R"/>
</dbReference>
<dbReference type="GO" id="GO:0006402">
    <property type="term" value="P:mRNA catabolic process"/>
    <property type="evidence" value="ECO:0007669"/>
    <property type="project" value="TreeGrafter"/>
</dbReference>
<reference evidence="3 4" key="1">
    <citation type="submission" date="2017-08" db="EMBL/GenBank/DDBJ databases">
        <title>Acidophilic green algal genome provides insights into adaptation to an acidic environment.</title>
        <authorList>
            <person name="Hirooka S."/>
            <person name="Hirose Y."/>
            <person name="Kanesaki Y."/>
            <person name="Higuchi S."/>
            <person name="Fujiwara T."/>
            <person name="Onuma R."/>
            <person name="Era A."/>
            <person name="Ohbayashi R."/>
            <person name="Uzuka A."/>
            <person name="Nozaki H."/>
            <person name="Yoshikawa H."/>
            <person name="Miyagishima S.Y."/>
        </authorList>
    </citation>
    <scope>NUCLEOTIDE SEQUENCE [LARGE SCALE GENOMIC DNA]</scope>
    <source>
        <strain evidence="3 4">NIES-2499</strain>
    </source>
</reference>
<dbReference type="InterPro" id="IPR012340">
    <property type="entry name" value="NA-bd_OB-fold"/>
</dbReference>
<dbReference type="Pfam" id="PF23163">
    <property type="entry name" value="CSD_RNase_II"/>
    <property type="match status" value="1"/>
</dbReference>
<dbReference type="EMBL" id="BEGY01000021">
    <property type="protein sequence ID" value="GAX76950.1"/>
    <property type="molecule type" value="Genomic_DNA"/>
</dbReference>
<keyword evidence="4" id="KW-1185">Reference proteome</keyword>